<name>A0A6L3V564_9BACI</name>
<dbReference type="AlphaFoldDB" id="A0A6L3V564"/>
<dbReference type="PANTHER" id="PTHR43201">
    <property type="entry name" value="ACYL-COA SYNTHETASE"/>
    <property type="match status" value="1"/>
</dbReference>
<evidence type="ECO:0000259" key="4">
    <source>
        <dbReference type="Pfam" id="PF13193"/>
    </source>
</evidence>
<reference evidence="5 6" key="1">
    <citation type="journal article" date="2016" name="Antonie Van Leeuwenhoek">
        <title>Bacillus depressus sp. nov., isolated from soil of a sunflower field.</title>
        <authorList>
            <person name="Wei X."/>
            <person name="Xin D."/>
            <person name="Xin Y."/>
            <person name="Zhang H."/>
            <person name="Wang T."/>
            <person name="Zhang J."/>
        </authorList>
    </citation>
    <scope>NUCLEOTIDE SEQUENCE [LARGE SCALE GENOMIC DNA]</scope>
    <source>
        <strain evidence="5 6">BZ1</strain>
    </source>
</reference>
<dbReference type="OrthoDB" id="9757771at2"/>
<gene>
    <name evidence="5" type="ORF">F7731_12260</name>
</gene>
<dbReference type="InterPro" id="IPR000873">
    <property type="entry name" value="AMP-dep_synth/lig_dom"/>
</dbReference>
<evidence type="ECO:0000313" key="5">
    <source>
        <dbReference type="EMBL" id="KAB2336259.1"/>
    </source>
</evidence>
<evidence type="ECO:0000256" key="1">
    <source>
        <dbReference type="ARBA" id="ARBA00006432"/>
    </source>
</evidence>
<dbReference type="Pfam" id="PF13193">
    <property type="entry name" value="AMP-binding_C"/>
    <property type="match status" value="1"/>
</dbReference>
<keyword evidence="6" id="KW-1185">Reference proteome</keyword>
<dbReference type="InterPro" id="IPR020845">
    <property type="entry name" value="AMP-binding_CS"/>
</dbReference>
<dbReference type="SUPFAM" id="SSF56801">
    <property type="entry name" value="Acetyl-CoA synthetase-like"/>
    <property type="match status" value="1"/>
</dbReference>
<dbReference type="PANTHER" id="PTHR43201:SF5">
    <property type="entry name" value="MEDIUM-CHAIN ACYL-COA LIGASE ACSF2, MITOCHONDRIAL"/>
    <property type="match status" value="1"/>
</dbReference>
<organism evidence="5 6">
    <name type="scientific">Cytobacillus depressus</name>
    <dbReference type="NCBI Taxonomy" id="1602942"/>
    <lineage>
        <taxon>Bacteria</taxon>
        <taxon>Bacillati</taxon>
        <taxon>Bacillota</taxon>
        <taxon>Bacilli</taxon>
        <taxon>Bacillales</taxon>
        <taxon>Bacillaceae</taxon>
        <taxon>Cytobacillus</taxon>
    </lineage>
</organism>
<dbReference type="InterPro" id="IPR042099">
    <property type="entry name" value="ANL_N_sf"/>
</dbReference>
<comment type="caution">
    <text evidence="5">The sequence shown here is derived from an EMBL/GenBank/DDBJ whole genome shotgun (WGS) entry which is preliminary data.</text>
</comment>
<accession>A0A6L3V564</accession>
<dbReference type="EMBL" id="WBOS01000004">
    <property type="protein sequence ID" value="KAB2336259.1"/>
    <property type="molecule type" value="Genomic_DNA"/>
</dbReference>
<dbReference type="Pfam" id="PF00501">
    <property type="entry name" value="AMP-binding"/>
    <property type="match status" value="1"/>
</dbReference>
<dbReference type="Gene3D" id="3.30.300.30">
    <property type="match status" value="1"/>
</dbReference>
<dbReference type="RefSeq" id="WP_151535062.1">
    <property type="nucleotide sequence ID" value="NZ_WBOS01000004.1"/>
</dbReference>
<dbReference type="Gene3D" id="3.40.50.12780">
    <property type="entry name" value="N-terminal domain of ligase-like"/>
    <property type="match status" value="1"/>
</dbReference>
<dbReference type="GO" id="GO:0031956">
    <property type="term" value="F:medium-chain fatty acid-CoA ligase activity"/>
    <property type="evidence" value="ECO:0007669"/>
    <property type="project" value="TreeGrafter"/>
</dbReference>
<evidence type="ECO:0000256" key="2">
    <source>
        <dbReference type="ARBA" id="ARBA00022598"/>
    </source>
</evidence>
<proteinExistence type="inferred from homology"/>
<protein>
    <submittedName>
        <fullName evidence="5">AMP-binding protein</fullName>
    </submittedName>
</protein>
<dbReference type="InterPro" id="IPR025110">
    <property type="entry name" value="AMP-bd_C"/>
</dbReference>
<dbReference type="Proteomes" id="UP000481030">
    <property type="component" value="Unassembled WGS sequence"/>
</dbReference>
<dbReference type="GO" id="GO:0006631">
    <property type="term" value="P:fatty acid metabolic process"/>
    <property type="evidence" value="ECO:0007669"/>
    <property type="project" value="TreeGrafter"/>
</dbReference>
<keyword evidence="2" id="KW-0436">Ligase</keyword>
<evidence type="ECO:0000259" key="3">
    <source>
        <dbReference type="Pfam" id="PF00501"/>
    </source>
</evidence>
<dbReference type="PROSITE" id="PS00455">
    <property type="entry name" value="AMP_BINDING"/>
    <property type="match status" value="1"/>
</dbReference>
<feature type="domain" description="AMP-dependent synthetase/ligase" evidence="3">
    <location>
        <begin position="9"/>
        <end position="346"/>
    </location>
</feature>
<comment type="similarity">
    <text evidence="1">Belongs to the ATP-dependent AMP-binding enzyme family.</text>
</comment>
<dbReference type="InterPro" id="IPR045851">
    <property type="entry name" value="AMP-bd_C_sf"/>
</dbReference>
<dbReference type="NCBIfam" id="NF005797">
    <property type="entry name" value="PRK07638.1"/>
    <property type="match status" value="1"/>
</dbReference>
<feature type="domain" description="AMP-binding enzyme C-terminal" evidence="4">
    <location>
        <begin position="398"/>
        <end position="469"/>
    </location>
</feature>
<evidence type="ECO:0000313" key="6">
    <source>
        <dbReference type="Proteomes" id="UP000481030"/>
    </source>
</evidence>
<sequence>MTNITDSYKKHAADFPEKMAVYTNGWKISYKEWNEMISKTANWLHSQQSPNKIIALLLPNGIPLLQLFAGASMAGWTSLPLDLKWNGADLDKRLKLANPSIIITNKDLSHRINHPNVQVWDDCLKEIKQSNSTKVPTNEENPQFYMGFTSGTTGDPKAFVRSHESWVASFACNRYDFRMDENEHVLIPGALVHSHFLYGAISTLALGGTVYLLEKFSPIQTLSILQTQKISTVYVVPTMVESLLNIEKRIEKSFKIISSGAKWAENSKLQIRDMFPNLKMFEFYGASELSFISVLSDDDSKRKADSVGRPCFGVEIQIRQANNRIAKPYETGKIYVRSKLFFSGYLNPETRRIQSIQDEDGWASVNDMGYLDEDGFVYITGRENNMILYGAINIFPEEIEKVISLHPNVEEVAVIGISDEYWGQIVTAVIKGTADTMELKKLCKLHLSSYKIPRKWYLIDQVPYTTSGKIARSQLKEIIEKKVNSH</sequence>